<evidence type="ECO:0000256" key="9">
    <source>
        <dbReference type="RuleBase" id="RU003357"/>
    </source>
</evidence>
<dbReference type="Gene3D" id="2.170.130.10">
    <property type="entry name" value="TonB-dependent receptor, plug domain"/>
    <property type="match status" value="1"/>
</dbReference>
<keyword evidence="7 8" id="KW-0998">Cell outer membrane</keyword>
<keyword evidence="14" id="KW-1185">Reference proteome</keyword>
<dbReference type="GO" id="GO:0009279">
    <property type="term" value="C:cell outer membrane"/>
    <property type="evidence" value="ECO:0007669"/>
    <property type="project" value="UniProtKB-SubCell"/>
</dbReference>
<dbReference type="Proteomes" id="UP000198862">
    <property type="component" value="Unassembled WGS sequence"/>
</dbReference>
<dbReference type="InterPro" id="IPR037066">
    <property type="entry name" value="Plug_dom_sf"/>
</dbReference>
<evidence type="ECO:0000313" key="14">
    <source>
        <dbReference type="Proteomes" id="UP000198862"/>
    </source>
</evidence>
<evidence type="ECO:0000256" key="6">
    <source>
        <dbReference type="ARBA" id="ARBA00023136"/>
    </source>
</evidence>
<keyword evidence="6 8" id="KW-0472">Membrane</keyword>
<evidence type="ECO:0000313" key="13">
    <source>
        <dbReference type="EMBL" id="SFB83428.1"/>
    </source>
</evidence>
<dbReference type="STRING" id="1123010.SAMN02745724_00274"/>
<dbReference type="Gene3D" id="2.40.170.20">
    <property type="entry name" value="TonB-dependent receptor, beta-barrel domain"/>
    <property type="match status" value="1"/>
</dbReference>
<keyword evidence="10" id="KW-0732">Signal</keyword>
<protein>
    <submittedName>
        <fullName evidence="13">Outer membrane receptor for ferrienterochelin and colicins</fullName>
    </submittedName>
</protein>
<dbReference type="PANTHER" id="PTHR47234:SF2">
    <property type="entry name" value="TONB-DEPENDENT RECEPTOR"/>
    <property type="match status" value="1"/>
</dbReference>
<comment type="similarity">
    <text evidence="8 9">Belongs to the TonB-dependent receptor family.</text>
</comment>
<feature type="domain" description="TonB-dependent receptor-like beta-barrel" evidence="11">
    <location>
        <begin position="420"/>
        <end position="943"/>
    </location>
</feature>
<evidence type="ECO:0000256" key="3">
    <source>
        <dbReference type="ARBA" id="ARBA00022452"/>
    </source>
</evidence>
<evidence type="ECO:0000259" key="12">
    <source>
        <dbReference type="Pfam" id="PF07715"/>
    </source>
</evidence>
<feature type="signal peptide" evidence="10">
    <location>
        <begin position="1"/>
        <end position="28"/>
    </location>
</feature>
<dbReference type="RefSeq" id="WP_245763724.1">
    <property type="nucleotide sequence ID" value="NZ_FOLO01000001.1"/>
</dbReference>
<evidence type="ECO:0000256" key="10">
    <source>
        <dbReference type="SAM" id="SignalP"/>
    </source>
</evidence>
<evidence type="ECO:0000259" key="11">
    <source>
        <dbReference type="Pfam" id="PF00593"/>
    </source>
</evidence>
<keyword evidence="5 9" id="KW-0798">TonB box</keyword>
<evidence type="ECO:0000256" key="5">
    <source>
        <dbReference type="ARBA" id="ARBA00023077"/>
    </source>
</evidence>
<dbReference type="InterPro" id="IPR012910">
    <property type="entry name" value="Plug_dom"/>
</dbReference>
<organism evidence="13 14">
    <name type="scientific">Pseudoalteromonas denitrificans DSM 6059</name>
    <dbReference type="NCBI Taxonomy" id="1123010"/>
    <lineage>
        <taxon>Bacteria</taxon>
        <taxon>Pseudomonadati</taxon>
        <taxon>Pseudomonadota</taxon>
        <taxon>Gammaproteobacteria</taxon>
        <taxon>Alteromonadales</taxon>
        <taxon>Pseudoalteromonadaceae</taxon>
        <taxon>Pseudoalteromonas</taxon>
    </lineage>
</organism>
<dbReference type="PROSITE" id="PS52016">
    <property type="entry name" value="TONB_DEPENDENT_REC_3"/>
    <property type="match status" value="1"/>
</dbReference>
<gene>
    <name evidence="13" type="ORF">SAMN02745724_00274</name>
</gene>
<keyword evidence="13" id="KW-0675">Receptor</keyword>
<keyword evidence="3 8" id="KW-1134">Transmembrane beta strand</keyword>
<feature type="domain" description="TonB-dependent receptor plug" evidence="12">
    <location>
        <begin position="52"/>
        <end position="164"/>
    </location>
</feature>
<evidence type="ECO:0000256" key="4">
    <source>
        <dbReference type="ARBA" id="ARBA00022692"/>
    </source>
</evidence>
<dbReference type="InterPro" id="IPR039426">
    <property type="entry name" value="TonB-dep_rcpt-like"/>
</dbReference>
<dbReference type="InterPro" id="IPR000531">
    <property type="entry name" value="Beta-barrel_TonB"/>
</dbReference>
<name>A0A1I1EDM0_9GAMM</name>
<evidence type="ECO:0000256" key="8">
    <source>
        <dbReference type="PROSITE-ProRule" id="PRU01360"/>
    </source>
</evidence>
<keyword evidence="4 8" id="KW-0812">Transmembrane</keyword>
<dbReference type="AlphaFoldDB" id="A0A1I1EDM0"/>
<dbReference type="SUPFAM" id="SSF56935">
    <property type="entry name" value="Porins"/>
    <property type="match status" value="1"/>
</dbReference>
<feature type="chain" id="PRO_5011749940" evidence="10">
    <location>
        <begin position="29"/>
        <end position="976"/>
    </location>
</feature>
<sequence>MKKLNLVSLAIKSALMLATVSVSQNSIAEINNEKIERISVTGSKIKRIGITSPTPVIVISSEDLAQAGVTNINDLLAELPSGEVGLSPDSTNGYIYANGLNTYNLRGLGSERTLVLVDGKRFIGAGPTNPAVDLNNIPASMIERVEVITGGASAVYGADAVAGVVNIITKKSHQGISVQLDTSKPQQTGGEKHAISLVGGFEFSGFNFVTSVEYTKNEALKKMDRDFFRTPVESHFNPANTTNSDLIPRRISHNFGEGYGLYASQGNFVLGSTRDGWALDNRNYTFDPDGSIRLFDYGLGRLYDHPSENASVYYASNGDNLGDGIPHGGTNQYQYFNSPLERANFATSLSYDISQDHEFTSSIYYTQSKGTGLSSPTFYQHSITTDNAFMSDEMKNLLANNTNEAGEADAKESITLFQMTPVFGNREYEQNREALNFNFGFNGAINDNWNYDLYAQYGSNENNSKWFGEVFEQNIANAVDAVELNGNIVCADRNNDGEVIGAISGCTPLNVMNLQSLTQAQSDYLVTVARNDRSSKMSAYGATVDGVLYELPAGDIAAAFSVEYRKNTAKTRPSEDMQNGTIFGNSSDPMDGEMSVKEVSAEFSVPLLADSEWGKSLTLDTAIRYMDYSVTGSDNAWKLGLNYEVNDELKFRATRSKSVRAPTLGELFNTRSVTYGTRTDPCTAVNLAARDIKAAQVKAVCEAQGVPTDFRPSDQWLDGGSIIGYVEGNTELKNETSNDYTFGIVYSPKSVEGLDMTLDYWTFEIEGALETFGDESINLCYESGDPDSPFCANVNRNKTTNEIDNFYERPLNAAVWNRSGIDFDAKYKFDVQGGIVSFGFVGTYNLEADYNATGEADAVEVQLGEYNDDHNYTRIKTRLTARYQAEGYFIGAIVNYRHGTKRDLDGTIETSNYNDIASYTRADVQAGFDISEDFVLTARIRNVFDKAPTRNPYTFDDGQYFDVYGRTLALTAKYNF</sequence>
<dbReference type="Pfam" id="PF07715">
    <property type="entry name" value="Plug"/>
    <property type="match status" value="1"/>
</dbReference>
<dbReference type="PANTHER" id="PTHR47234">
    <property type="match status" value="1"/>
</dbReference>
<accession>A0A1I1EDM0</accession>
<proteinExistence type="inferred from homology"/>
<dbReference type="Pfam" id="PF00593">
    <property type="entry name" value="TonB_dep_Rec_b-barrel"/>
    <property type="match status" value="1"/>
</dbReference>
<dbReference type="EMBL" id="FOLO01000001">
    <property type="protein sequence ID" value="SFB83428.1"/>
    <property type="molecule type" value="Genomic_DNA"/>
</dbReference>
<keyword evidence="2 8" id="KW-0813">Transport</keyword>
<reference evidence="13 14" key="1">
    <citation type="submission" date="2016-10" db="EMBL/GenBank/DDBJ databases">
        <authorList>
            <person name="de Groot N.N."/>
        </authorList>
    </citation>
    <scope>NUCLEOTIDE SEQUENCE [LARGE SCALE GENOMIC DNA]</scope>
    <source>
        <strain evidence="13 14">DSM 6059</strain>
    </source>
</reference>
<comment type="subcellular location">
    <subcellularLocation>
        <location evidence="1 8">Cell outer membrane</location>
        <topology evidence="1 8">Multi-pass membrane protein</topology>
    </subcellularLocation>
</comment>
<dbReference type="InterPro" id="IPR036942">
    <property type="entry name" value="Beta-barrel_TonB_sf"/>
</dbReference>
<evidence type="ECO:0000256" key="7">
    <source>
        <dbReference type="ARBA" id="ARBA00023237"/>
    </source>
</evidence>
<evidence type="ECO:0000256" key="2">
    <source>
        <dbReference type="ARBA" id="ARBA00022448"/>
    </source>
</evidence>
<evidence type="ECO:0000256" key="1">
    <source>
        <dbReference type="ARBA" id="ARBA00004571"/>
    </source>
</evidence>